<feature type="region of interest" description="Disordered" evidence="1">
    <location>
        <begin position="1"/>
        <end position="50"/>
    </location>
</feature>
<gene>
    <name evidence="2" type="ORF">NEOLEDRAFT_1183766</name>
</gene>
<dbReference type="Proteomes" id="UP000076761">
    <property type="component" value="Unassembled WGS sequence"/>
</dbReference>
<dbReference type="Pfam" id="PF14223">
    <property type="entry name" value="Retrotran_gag_2"/>
    <property type="match status" value="1"/>
</dbReference>
<dbReference type="STRING" id="1314782.A0A165N0B9"/>
<proteinExistence type="predicted"/>
<dbReference type="InParanoid" id="A0A165N0B9"/>
<accession>A0A165N0B9</accession>
<feature type="compositionally biased region" description="Low complexity" evidence="1">
    <location>
        <begin position="10"/>
        <end position="29"/>
    </location>
</feature>
<dbReference type="OrthoDB" id="3066634at2759"/>
<keyword evidence="3" id="KW-1185">Reference proteome</keyword>
<feature type="compositionally biased region" description="Pro residues" evidence="1">
    <location>
        <begin position="30"/>
        <end position="43"/>
    </location>
</feature>
<name>A0A165N0B9_9AGAM</name>
<evidence type="ECO:0000313" key="3">
    <source>
        <dbReference type="Proteomes" id="UP000076761"/>
    </source>
</evidence>
<dbReference type="AlphaFoldDB" id="A0A165N0B9"/>
<protein>
    <submittedName>
        <fullName evidence="2">Uncharacterized protein</fullName>
    </submittedName>
</protein>
<sequence length="352" mass="38791">MALQCQNLTPPGARVSPAAPSRASDSPDPLELPTPSPAPPDQFHPPDNDVEEHELNIRSGYVKDEGDLASAMSAGMDFVFSKPMTKFLNACGATYVYATIKPTLAEKDKELDGQVAWLIYGKVSAEWQYLIEDAETAWDTWKALKESLLGPFQPSTRSPASSLGQNLLIWSQTGLYCSILSSYAIITVVAATSPSIVAITMSTTTPTTKHPFLALGEHNYRSWADDMEAYLKTLDLWDVTNDPTAALLPIDAANPTTEERKKVQDWEKHKGQASGQIWLAVEDGQKVHVKEVKSDPAKMWLKLREVHIQQKPGTHFNTYDALLGLRKLEGEPLASLMARADKAIQDIHQPIL</sequence>
<organism evidence="2 3">
    <name type="scientific">Neolentinus lepideus HHB14362 ss-1</name>
    <dbReference type="NCBI Taxonomy" id="1314782"/>
    <lineage>
        <taxon>Eukaryota</taxon>
        <taxon>Fungi</taxon>
        <taxon>Dikarya</taxon>
        <taxon>Basidiomycota</taxon>
        <taxon>Agaricomycotina</taxon>
        <taxon>Agaricomycetes</taxon>
        <taxon>Gloeophyllales</taxon>
        <taxon>Gloeophyllaceae</taxon>
        <taxon>Neolentinus</taxon>
    </lineage>
</organism>
<evidence type="ECO:0000313" key="2">
    <source>
        <dbReference type="EMBL" id="KZT19013.1"/>
    </source>
</evidence>
<reference evidence="2 3" key="1">
    <citation type="journal article" date="2016" name="Mol. Biol. Evol.">
        <title>Comparative Genomics of Early-Diverging Mushroom-Forming Fungi Provides Insights into the Origins of Lignocellulose Decay Capabilities.</title>
        <authorList>
            <person name="Nagy L.G."/>
            <person name="Riley R."/>
            <person name="Tritt A."/>
            <person name="Adam C."/>
            <person name="Daum C."/>
            <person name="Floudas D."/>
            <person name="Sun H."/>
            <person name="Yadav J.S."/>
            <person name="Pangilinan J."/>
            <person name="Larsson K.H."/>
            <person name="Matsuura K."/>
            <person name="Barry K."/>
            <person name="Labutti K."/>
            <person name="Kuo R."/>
            <person name="Ohm R.A."/>
            <person name="Bhattacharya S.S."/>
            <person name="Shirouzu T."/>
            <person name="Yoshinaga Y."/>
            <person name="Martin F.M."/>
            <person name="Grigoriev I.V."/>
            <person name="Hibbett D.S."/>
        </authorList>
    </citation>
    <scope>NUCLEOTIDE SEQUENCE [LARGE SCALE GENOMIC DNA]</scope>
    <source>
        <strain evidence="2 3">HHB14362 ss-1</strain>
    </source>
</reference>
<dbReference type="EMBL" id="KV425653">
    <property type="protein sequence ID" value="KZT19013.1"/>
    <property type="molecule type" value="Genomic_DNA"/>
</dbReference>
<evidence type="ECO:0000256" key="1">
    <source>
        <dbReference type="SAM" id="MobiDB-lite"/>
    </source>
</evidence>